<dbReference type="OrthoDB" id="9799670at2"/>
<name>A0A4R4D535_9PROT</name>
<organism evidence="2 3">
    <name type="scientific">Roseicella aquatilis</name>
    <dbReference type="NCBI Taxonomy" id="2527868"/>
    <lineage>
        <taxon>Bacteria</taxon>
        <taxon>Pseudomonadati</taxon>
        <taxon>Pseudomonadota</taxon>
        <taxon>Alphaproteobacteria</taxon>
        <taxon>Acetobacterales</taxon>
        <taxon>Roseomonadaceae</taxon>
        <taxon>Roseicella</taxon>
    </lineage>
</organism>
<reference evidence="2 3" key="1">
    <citation type="submission" date="2019-03" db="EMBL/GenBank/DDBJ databases">
        <title>Paracraurococcus aquatilis NE82 genome sequence.</title>
        <authorList>
            <person name="Zhao Y."/>
            <person name="Du Z."/>
        </authorList>
    </citation>
    <scope>NUCLEOTIDE SEQUENCE [LARGE SCALE GENOMIC DNA]</scope>
    <source>
        <strain evidence="2 3">NE82</strain>
    </source>
</reference>
<evidence type="ECO:0000313" key="2">
    <source>
        <dbReference type="EMBL" id="TCZ53936.1"/>
    </source>
</evidence>
<proteinExistence type="predicted"/>
<keyword evidence="3" id="KW-1185">Reference proteome</keyword>
<protein>
    <submittedName>
        <fullName evidence="2">DUF2283 domain-containing protein</fullName>
    </submittedName>
</protein>
<comment type="caution">
    <text evidence="2">The sequence shown here is derived from an EMBL/GenBank/DDBJ whole genome shotgun (WGS) entry which is preliminary data.</text>
</comment>
<sequence length="83" mass="8739">MSTEEPSHEGAGHLRSRGRCDRRVFPPGGAQYEASEDVAPGLVPDYDAAGRVIGVEIPGVARLLAERVIAAPEPAHPEKPAAE</sequence>
<dbReference type="Pfam" id="PF10049">
    <property type="entry name" value="DUF2283"/>
    <property type="match status" value="1"/>
</dbReference>
<dbReference type="RefSeq" id="WP_132295881.1">
    <property type="nucleotide sequence ID" value="NZ_SKBM01000035.1"/>
</dbReference>
<dbReference type="AlphaFoldDB" id="A0A4R4D535"/>
<evidence type="ECO:0000313" key="3">
    <source>
        <dbReference type="Proteomes" id="UP000295023"/>
    </source>
</evidence>
<dbReference type="Proteomes" id="UP000295023">
    <property type="component" value="Unassembled WGS sequence"/>
</dbReference>
<feature type="compositionally biased region" description="Basic and acidic residues" evidence="1">
    <location>
        <begin position="1"/>
        <end position="24"/>
    </location>
</feature>
<accession>A0A4R4D535</accession>
<feature type="region of interest" description="Disordered" evidence="1">
    <location>
        <begin position="1"/>
        <end position="36"/>
    </location>
</feature>
<dbReference type="InterPro" id="IPR019270">
    <property type="entry name" value="DUF2283"/>
</dbReference>
<dbReference type="EMBL" id="SKBM01000035">
    <property type="protein sequence ID" value="TCZ53936.1"/>
    <property type="molecule type" value="Genomic_DNA"/>
</dbReference>
<evidence type="ECO:0000256" key="1">
    <source>
        <dbReference type="SAM" id="MobiDB-lite"/>
    </source>
</evidence>
<gene>
    <name evidence="2" type="ORF">EXY23_23885</name>
</gene>